<dbReference type="RefSeq" id="WP_051456104.1">
    <property type="nucleotide sequence ID" value="NZ_ARZX01000016.1"/>
</dbReference>
<sequence length="134" mass="14726">MKQLLHKITTIALALLVLLSTVSFAVEKHFCCGELVSVSVYPEDFGCGESAFVQTSNTSEDNCCKGILEAVKGQDRLTVASDQKEKVITQYVVTSILSLTASDLYVLEQKTSEKKYAPPLLVQNLQVSHQVFII</sequence>
<feature type="signal peptide" evidence="1">
    <location>
        <begin position="1"/>
        <end position="25"/>
    </location>
</feature>
<dbReference type="InterPro" id="IPR058512">
    <property type="entry name" value="DUF8199"/>
</dbReference>
<protein>
    <submittedName>
        <fullName evidence="2">Uncharacterized protein</fullName>
    </submittedName>
</protein>
<proteinExistence type="predicted"/>
<dbReference type="EMBL" id="ARZX01000016">
    <property type="protein sequence ID" value="EWH12906.1"/>
    <property type="molecule type" value="Genomic_DNA"/>
</dbReference>
<gene>
    <name evidence="2" type="ORF">KLA_12162</name>
</gene>
<dbReference type="InterPro" id="IPR058060">
    <property type="entry name" value="HYC_CC_PP"/>
</dbReference>
<keyword evidence="1" id="KW-0732">Signal</keyword>
<dbReference type="Pfam" id="PF26622">
    <property type="entry name" value="DUF8199"/>
    <property type="match status" value="1"/>
</dbReference>
<comment type="caution">
    <text evidence="2">The sequence shown here is derived from an EMBL/GenBank/DDBJ whole genome shotgun (WGS) entry which is preliminary data.</text>
</comment>
<organism evidence="2 3">
    <name type="scientific">Cellulophaga geojensis KL-A</name>
    <dbReference type="NCBI Taxonomy" id="1328323"/>
    <lineage>
        <taxon>Bacteria</taxon>
        <taxon>Pseudomonadati</taxon>
        <taxon>Bacteroidota</taxon>
        <taxon>Flavobacteriia</taxon>
        <taxon>Flavobacteriales</taxon>
        <taxon>Flavobacteriaceae</taxon>
        <taxon>Cellulophaga</taxon>
    </lineage>
</organism>
<name>A0ABP3B502_9FLAO</name>
<accession>A0ABP3B502</accession>
<evidence type="ECO:0000256" key="1">
    <source>
        <dbReference type="SAM" id="SignalP"/>
    </source>
</evidence>
<evidence type="ECO:0000313" key="3">
    <source>
        <dbReference type="Proteomes" id="UP000019275"/>
    </source>
</evidence>
<evidence type="ECO:0000313" key="2">
    <source>
        <dbReference type="EMBL" id="EWH12906.1"/>
    </source>
</evidence>
<dbReference type="Proteomes" id="UP000019275">
    <property type="component" value="Unassembled WGS sequence"/>
</dbReference>
<dbReference type="NCBIfam" id="NF047658">
    <property type="entry name" value="HYC_CC_PP"/>
    <property type="match status" value="1"/>
</dbReference>
<reference evidence="2 3" key="1">
    <citation type="journal article" date="2014" name="Genome Announc.">
        <title>Draft Genome Sequence of the Carrageenan-Degrading Bacterium Cellulophaga sp. Strain KL-A, Isolated from Decaying Marine Algae.</title>
        <authorList>
            <person name="Shan D."/>
            <person name="Ying J."/>
            <person name="Li X."/>
            <person name="Gao Z."/>
            <person name="Wei G."/>
            <person name="Shao Z."/>
        </authorList>
    </citation>
    <scope>NUCLEOTIDE SEQUENCE [LARGE SCALE GENOMIC DNA]</scope>
    <source>
        <strain evidence="2 3">KL-A</strain>
    </source>
</reference>
<keyword evidence="3" id="KW-1185">Reference proteome</keyword>
<feature type="chain" id="PRO_5046066787" evidence="1">
    <location>
        <begin position="26"/>
        <end position="134"/>
    </location>
</feature>